<name>A0A917FNE4_9BACL</name>
<evidence type="ECO:0000256" key="1">
    <source>
        <dbReference type="ARBA" id="ARBA00023136"/>
    </source>
</evidence>
<sequence length="351" mass="39088">MNIVFRADASPEIGTGHVMRCLTLAGRLHKSGHTITFVCGMMTEGLKRRIVDSGYSCYEISGGIDNNTDSYIQDAQGTIDLLKALDLRADCLIVDHYGIDEKWERLVKPNLRKLMVIDDLANRRHQCDILLDQNFYLDMQARYLNLVPPDCALFLGPEYALLRPEFTQLAEEARRRDGSVKRILVSFGGSDPTNETEKVLRALKKVNGGNFQTDVAMGAASPHLERIKDMCREMGVHLHIQVDYIAQLMQIADLGIGSGGTTTWERMMMGLPSLTIIVAENQRQITEDLAHIGAVINLGRHSEVTDYDIAREVTEMIEHPDRLLRVGEFAAQGILKVGNGVDRLIKALNGG</sequence>
<evidence type="ECO:0000313" key="4">
    <source>
        <dbReference type="EMBL" id="GGF91421.1"/>
    </source>
</evidence>
<dbReference type="Gene3D" id="3.40.50.11190">
    <property type="match status" value="1"/>
</dbReference>
<reference evidence="4" key="1">
    <citation type="journal article" date="2014" name="Int. J. Syst. Evol. Microbiol.">
        <title>Complete genome sequence of Corynebacterium casei LMG S-19264T (=DSM 44701T), isolated from a smear-ripened cheese.</title>
        <authorList>
            <consortium name="US DOE Joint Genome Institute (JGI-PGF)"/>
            <person name="Walter F."/>
            <person name="Albersmeier A."/>
            <person name="Kalinowski J."/>
            <person name="Ruckert C."/>
        </authorList>
    </citation>
    <scope>NUCLEOTIDE SEQUENCE</scope>
    <source>
        <strain evidence="4">CGMCC 1.12987</strain>
    </source>
</reference>
<dbReference type="EMBL" id="BMGR01000002">
    <property type="protein sequence ID" value="GGF91421.1"/>
    <property type="molecule type" value="Genomic_DNA"/>
</dbReference>
<protein>
    <submittedName>
        <fullName evidence="4">UDP-2,4-diacetamido-2,4, 6-trideoxy-beta-L-altropyranose hydrolase</fullName>
    </submittedName>
</protein>
<dbReference type="GO" id="GO:0016787">
    <property type="term" value="F:hydrolase activity"/>
    <property type="evidence" value="ECO:0007669"/>
    <property type="project" value="UniProtKB-KW"/>
</dbReference>
<gene>
    <name evidence="4" type="primary">rkpO</name>
    <name evidence="4" type="ORF">GCM10010916_05870</name>
</gene>
<dbReference type="SUPFAM" id="SSF53756">
    <property type="entry name" value="UDP-Glycosyltransferase/glycogen phosphorylase"/>
    <property type="match status" value="1"/>
</dbReference>
<dbReference type="Gene3D" id="3.40.50.2000">
    <property type="entry name" value="Glycogen Phosphorylase B"/>
    <property type="match status" value="1"/>
</dbReference>
<comment type="caution">
    <text evidence="4">The sequence shown here is derived from an EMBL/GenBank/DDBJ whole genome shotgun (WGS) entry which is preliminary data.</text>
</comment>
<dbReference type="RefSeq" id="WP_188528875.1">
    <property type="nucleotide sequence ID" value="NZ_BMGR01000002.1"/>
</dbReference>
<feature type="active site" description="Proton acceptor" evidence="2">
    <location>
        <position position="17"/>
    </location>
</feature>
<evidence type="ECO:0000313" key="5">
    <source>
        <dbReference type="Proteomes" id="UP000644756"/>
    </source>
</evidence>
<dbReference type="AlphaFoldDB" id="A0A917FNE4"/>
<dbReference type="GO" id="GO:0016757">
    <property type="term" value="F:glycosyltransferase activity"/>
    <property type="evidence" value="ECO:0007669"/>
    <property type="project" value="TreeGrafter"/>
</dbReference>
<feature type="binding site" evidence="3">
    <location>
        <position position="163"/>
    </location>
    <ligand>
        <name>substrate</name>
    </ligand>
</feature>
<dbReference type="InterPro" id="IPR020023">
    <property type="entry name" value="PseG"/>
</dbReference>
<keyword evidence="4" id="KW-0378">Hydrolase</keyword>
<evidence type="ECO:0000256" key="3">
    <source>
        <dbReference type="PIRSR" id="PIRSR620023-2"/>
    </source>
</evidence>
<organism evidence="4 5">
    <name type="scientific">Paenibacillus abyssi</name>
    <dbReference type="NCBI Taxonomy" id="1340531"/>
    <lineage>
        <taxon>Bacteria</taxon>
        <taxon>Bacillati</taxon>
        <taxon>Bacillota</taxon>
        <taxon>Bacilli</taxon>
        <taxon>Bacillales</taxon>
        <taxon>Paenibacillaceae</taxon>
        <taxon>Paenibacillus</taxon>
    </lineage>
</organism>
<proteinExistence type="predicted"/>
<feature type="binding site" evidence="3">
    <location>
        <position position="265"/>
    </location>
    <ligand>
        <name>substrate</name>
    </ligand>
</feature>
<dbReference type="Proteomes" id="UP000644756">
    <property type="component" value="Unassembled WGS sequence"/>
</dbReference>
<reference evidence="4" key="2">
    <citation type="submission" date="2020-09" db="EMBL/GenBank/DDBJ databases">
        <authorList>
            <person name="Sun Q."/>
            <person name="Zhou Y."/>
        </authorList>
    </citation>
    <scope>NUCLEOTIDE SEQUENCE</scope>
    <source>
        <strain evidence="4">CGMCC 1.12987</strain>
    </source>
</reference>
<dbReference type="PANTHER" id="PTHR21015:SF22">
    <property type="entry name" value="GLYCOSYLTRANSFERASE"/>
    <property type="match status" value="1"/>
</dbReference>
<accession>A0A917FNE4</accession>
<dbReference type="NCBIfam" id="TIGR03590">
    <property type="entry name" value="PseG"/>
    <property type="match status" value="1"/>
</dbReference>
<keyword evidence="5" id="KW-1185">Reference proteome</keyword>
<keyword evidence="1" id="KW-0472">Membrane</keyword>
<evidence type="ECO:0000256" key="2">
    <source>
        <dbReference type="PIRSR" id="PIRSR620023-1"/>
    </source>
</evidence>
<dbReference type="PANTHER" id="PTHR21015">
    <property type="entry name" value="UDP-N-ACETYLGLUCOSAMINE--N-ACETYLMURAMYL-(PENTAPEPTIDE) PYROPHOSPHORYL-UNDECAPRENOL N-ACETYLGLUCOSAMINE TRANSFERASE 1"/>
    <property type="match status" value="1"/>
</dbReference>